<dbReference type="Proteomes" id="UP001596380">
    <property type="component" value="Unassembled WGS sequence"/>
</dbReference>
<organism evidence="3 4">
    <name type="scientific">Actinomadura yumaensis</name>
    <dbReference type="NCBI Taxonomy" id="111807"/>
    <lineage>
        <taxon>Bacteria</taxon>
        <taxon>Bacillati</taxon>
        <taxon>Actinomycetota</taxon>
        <taxon>Actinomycetes</taxon>
        <taxon>Streptosporangiales</taxon>
        <taxon>Thermomonosporaceae</taxon>
        <taxon>Actinomadura</taxon>
    </lineage>
</organism>
<evidence type="ECO:0000256" key="1">
    <source>
        <dbReference type="SAM" id="MobiDB-lite"/>
    </source>
</evidence>
<dbReference type="InterPro" id="IPR047789">
    <property type="entry name" value="CU044_5270-like"/>
</dbReference>
<name>A0ABW2CP39_9ACTN</name>
<dbReference type="EMBL" id="JBHSXS010000014">
    <property type="protein sequence ID" value="MFC6882686.1"/>
    <property type="molecule type" value="Genomic_DNA"/>
</dbReference>
<evidence type="ECO:0000256" key="2">
    <source>
        <dbReference type="SAM" id="Phobius"/>
    </source>
</evidence>
<keyword evidence="4" id="KW-1185">Reference proteome</keyword>
<feature type="compositionally biased region" description="Low complexity" evidence="1">
    <location>
        <begin position="249"/>
        <end position="261"/>
    </location>
</feature>
<evidence type="ECO:0000313" key="3">
    <source>
        <dbReference type="EMBL" id="MFC6882686.1"/>
    </source>
</evidence>
<feature type="transmembrane region" description="Helical" evidence="2">
    <location>
        <begin position="41"/>
        <end position="61"/>
    </location>
</feature>
<feature type="compositionally biased region" description="Polar residues" evidence="1">
    <location>
        <begin position="267"/>
        <end position="282"/>
    </location>
</feature>
<feature type="region of interest" description="Disordered" evidence="1">
    <location>
        <begin position="235"/>
        <end position="297"/>
    </location>
</feature>
<accession>A0ABW2CP39</accession>
<sequence length="319" mass="33268">MNHHDEEVYAAVRETFSAVRLERPLDAVAARGKRLRRRRRGAVGATALTAVAAVAALAVTVPGGEGSARQRDAAGPAGSQILLVAASRAESAGGTGAYWRVRQERAMTFGAGKKARRTVLESWAQRDGRSWTSWKELAGPHAGRSGFFKNKGSHTFLVCDKEMTYAQVASLPTAPAALRGAVRKAMLHNDDGPVPANAQDDFVTSCLANLLVSVPAAPKTRAAAYRALASSKGVTVTGKTRDPRGKSGVGVTVKGSRGTSSRFVIDPQTSLVLSEQTESLSTGGPGEPAGAEAGDVGTAASTVYLQVGWTDEKPHPPAS</sequence>
<keyword evidence="2" id="KW-0812">Transmembrane</keyword>
<evidence type="ECO:0000313" key="4">
    <source>
        <dbReference type="Proteomes" id="UP001596380"/>
    </source>
</evidence>
<comment type="caution">
    <text evidence="3">The sequence shown here is derived from an EMBL/GenBank/DDBJ whole genome shotgun (WGS) entry which is preliminary data.</text>
</comment>
<dbReference type="RefSeq" id="WP_378063521.1">
    <property type="nucleotide sequence ID" value="NZ_JBHSXS010000014.1"/>
</dbReference>
<keyword evidence="2" id="KW-0472">Membrane</keyword>
<keyword evidence="2" id="KW-1133">Transmembrane helix</keyword>
<proteinExistence type="predicted"/>
<gene>
    <name evidence="3" type="ORF">ACFQKB_23220</name>
</gene>
<dbReference type="NCBIfam" id="NF038083">
    <property type="entry name" value="CU044_5270_fam"/>
    <property type="match status" value="1"/>
</dbReference>
<reference evidence="4" key="1">
    <citation type="journal article" date="2019" name="Int. J. Syst. Evol. Microbiol.">
        <title>The Global Catalogue of Microorganisms (GCM) 10K type strain sequencing project: providing services to taxonomists for standard genome sequencing and annotation.</title>
        <authorList>
            <consortium name="The Broad Institute Genomics Platform"/>
            <consortium name="The Broad Institute Genome Sequencing Center for Infectious Disease"/>
            <person name="Wu L."/>
            <person name="Ma J."/>
        </authorList>
    </citation>
    <scope>NUCLEOTIDE SEQUENCE [LARGE SCALE GENOMIC DNA]</scope>
    <source>
        <strain evidence="4">JCM 3369</strain>
    </source>
</reference>
<protein>
    <submittedName>
        <fullName evidence="3">CU044_5270 family protein</fullName>
    </submittedName>
</protein>